<dbReference type="NCBIfam" id="TIGR00229">
    <property type="entry name" value="sensory_box"/>
    <property type="match status" value="1"/>
</dbReference>
<dbReference type="InterPro" id="IPR052155">
    <property type="entry name" value="Biofilm_reg_signaling"/>
</dbReference>
<dbReference type="InterPro" id="IPR000160">
    <property type="entry name" value="GGDEF_dom"/>
</dbReference>
<dbReference type="NCBIfam" id="TIGR00254">
    <property type="entry name" value="GGDEF"/>
    <property type="match status" value="1"/>
</dbReference>
<feature type="domain" description="PAS" evidence="7">
    <location>
        <begin position="302"/>
        <end position="372"/>
    </location>
</feature>
<feature type="transmembrane region" description="Helical" evidence="6">
    <location>
        <begin position="238"/>
        <end position="259"/>
    </location>
</feature>
<dbReference type="PROSITE" id="PS50887">
    <property type="entry name" value="GGDEF"/>
    <property type="match status" value="1"/>
</dbReference>
<keyword evidence="5 6" id="KW-0472">Membrane</keyword>
<protein>
    <submittedName>
        <fullName evidence="10">Sensor domain-containing diguanylate cyclase</fullName>
    </submittedName>
</protein>
<dbReference type="CDD" id="cd00130">
    <property type="entry name" value="PAS"/>
    <property type="match status" value="1"/>
</dbReference>
<feature type="transmembrane region" description="Helical" evidence="6">
    <location>
        <begin position="59"/>
        <end position="77"/>
    </location>
</feature>
<dbReference type="SMART" id="SM00267">
    <property type="entry name" value="GGDEF"/>
    <property type="match status" value="1"/>
</dbReference>
<dbReference type="EMBL" id="NSLI01000005">
    <property type="protein sequence ID" value="PAX06642.1"/>
    <property type="molecule type" value="Genomic_DNA"/>
</dbReference>
<evidence type="ECO:0000313" key="11">
    <source>
        <dbReference type="Proteomes" id="UP000218151"/>
    </source>
</evidence>
<dbReference type="FunFam" id="3.30.70.270:FF:000001">
    <property type="entry name" value="Diguanylate cyclase domain protein"/>
    <property type="match status" value="1"/>
</dbReference>
<evidence type="ECO:0000313" key="10">
    <source>
        <dbReference type="EMBL" id="PAX06642.1"/>
    </source>
</evidence>
<dbReference type="Pfam" id="PF00990">
    <property type="entry name" value="GGDEF"/>
    <property type="match status" value="1"/>
</dbReference>
<dbReference type="Proteomes" id="UP000218151">
    <property type="component" value="Unassembled WGS sequence"/>
</dbReference>
<dbReference type="SMART" id="SM00086">
    <property type="entry name" value="PAC"/>
    <property type="match status" value="1"/>
</dbReference>
<dbReference type="Pfam" id="PF05231">
    <property type="entry name" value="MASE1"/>
    <property type="match status" value="1"/>
</dbReference>
<name>A0A2A2SBT9_9SPHN</name>
<dbReference type="GO" id="GO:0005886">
    <property type="term" value="C:plasma membrane"/>
    <property type="evidence" value="ECO:0007669"/>
    <property type="project" value="UniProtKB-SubCell"/>
</dbReference>
<evidence type="ECO:0000259" key="8">
    <source>
        <dbReference type="PROSITE" id="PS50113"/>
    </source>
</evidence>
<feature type="transmembrane region" description="Helical" evidence="6">
    <location>
        <begin position="34"/>
        <end position="52"/>
    </location>
</feature>
<evidence type="ECO:0000256" key="1">
    <source>
        <dbReference type="ARBA" id="ARBA00004651"/>
    </source>
</evidence>
<reference evidence="11" key="1">
    <citation type="submission" date="2017-09" db="EMBL/GenBank/DDBJ databases">
        <authorList>
            <person name="Feng G."/>
            <person name="Zhu H."/>
        </authorList>
    </citation>
    <scope>NUCLEOTIDE SEQUENCE [LARGE SCALE GENOMIC DNA]</scope>
    <source>
        <strain evidence="11">1PNM-20</strain>
    </source>
</reference>
<dbReference type="InterPro" id="IPR001610">
    <property type="entry name" value="PAC"/>
</dbReference>
<dbReference type="InterPro" id="IPR007895">
    <property type="entry name" value="MASE1"/>
</dbReference>
<comment type="subcellular location">
    <subcellularLocation>
        <location evidence="1">Cell membrane</location>
        <topology evidence="1">Multi-pass membrane protein</topology>
    </subcellularLocation>
</comment>
<gene>
    <name evidence="10" type="ORF">CKY28_16005</name>
</gene>
<organism evidence="10 11">
    <name type="scientific">Sphingomonas lenta</name>
    <dbReference type="NCBI Taxonomy" id="1141887"/>
    <lineage>
        <taxon>Bacteria</taxon>
        <taxon>Pseudomonadati</taxon>
        <taxon>Pseudomonadota</taxon>
        <taxon>Alphaproteobacteria</taxon>
        <taxon>Sphingomonadales</taxon>
        <taxon>Sphingomonadaceae</taxon>
        <taxon>Sphingomonas</taxon>
    </lineage>
</organism>
<evidence type="ECO:0000256" key="2">
    <source>
        <dbReference type="ARBA" id="ARBA00022475"/>
    </source>
</evidence>
<feature type="transmembrane region" description="Helical" evidence="6">
    <location>
        <begin position="121"/>
        <end position="140"/>
    </location>
</feature>
<keyword evidence="4 6" id="KW-1133">Transmembrane helix</keyword>
<evidence type="ECO:0000256" key="4">
    <source>
        <dbReference type="ARBA" id="ARBA00022989"/>
    </source>
</evidence>
<keyword evidence="11" id="KW-1185">Reference proteome</keyword>
<dbReference type="SMART" id="SM00091">
    <property type="entry name" value="PAS"/>
    <property type="match status" value="1"/>
</dbReference>
<evidence type="ECO:0000256" key="5">
    <source>
        <dbReference type="ARBA" id="ARBA00023136"/>
    </source>
</evidence>
<dbReference type="AlphaFoldDB" id="A0A2A2SBT9"/>
<dbReference type="Gene3D" id="3.30.450.20">
    <property type="entry name" value="PAS domain"/>
    <property type="match status" value="1"/>
</dbReference>
<evidence type="ECO:0000259" key="9">
    <source>
        <dbReference type="PROSITE" id="PS50887"/>
    </source>
</evidence>
<feature type="domain" description="GGDEF" evidence="9">
    <location>
        <begin position="456"/>
        <end position="587"/>
    </location>
</feature>
<dbReference type="CDD" id="cd01949">
    <property type="entry name" value="GGDEF"/>
    <property type="match status" value="1"/>
</dbReference>
<dbReference type="InterPro" id="IPR029787">
    <property type="entry name" value="Nucleotide_cyclase"/>
</dbReference>
<feature type="transmembrane region" description="Helical" evidence="6">
    <location>
        <begin position="190"/>
        <end position="209"/>
    </location>
</feature>
<dbReference type="PROSITE" id="PS50112">
    <property type="entry name" value="PAS"/>
    <property type="match status" value="1"/>
</dbReference>
<evidence type="ECO:0000259" key="7">
    <source>
        <dbReference type="PROSITE" id="PS50112"/>
    </source>
</evidence>
<dbReference type="InterPro" id="IPR000700">
    <property type="entry name" value="PAS-assoc_C"/>
</dbReference>
<dbReference type="OrthoDB" id="9812260at2"/>
<proteinExistence type="predicted"/>
<evidence type="ECO:0000256" key="6">
    <source>
        <dbReference type="SAM" id="Phobius"/>
    </source>
</evidence>
<evidence type="ECO:0000256" key="3">
    <source>
        <dbReference type="ARBA" id="ARBA00022692"/>
    </source>
</evidence>
<accession>A0A2A2SBT9</accession>
<dbReference type="Pfam" id="PF08448">
    <property type="entry name" value="PAS_4"/>
    <property type="match status" value="1"/>
</dbReference>
<dbReference type="PANTHER" id="PTHR44757">
    <property type="entry name" value="DIGUANYLATE CYCLASE DGCP"/>
    <property type="match status" value="1"/>
</dbReference>
<feature type="transmembrane region" description="Helical" evidence="6">
    <location>
        <begin position="271"/>
        <end position="289"/>
    </location>
</feature>
<dbReference type="PROSITE" id="PS50113">
    <property type="entry name" value="PAC"/>
    <property type="match status" value="1"/>
</dbReference>
<dbReference type="PANTHER" id="PTHR44757:SF2">
    <property type="entry name" value="BIOFILM ARCHITECTURE MAINTENANCE PROTEIN MBAA"/>
    <property type="match status" value="1"/>
</dbReference>
<dbReference type="InterPro" id="IPR043128">
    <property type="entry name" value="Rev_trsase/Diguanyl_cyclase"/>
</dbReference>
<feature type="transmembrane region" description="Helical" evidence="6">
    <location>
        <begin position="9"/>
        <end position="28"/>
    </location>
</feature>
<feature type="transmembrane region" description="Helical" evidence="6">
    <location>
        <begin position="83"/>
        <end position="101"/>
    </location>
</feature>
<keyword evidence="3 6" id="KW-0812">Transmembrane</keyword>
<feature type="domain" description="PAC" evidence="8">
    <location>
        <begin position="376"/>
        <end position="428"/>
    </location>
</feature>
<dbReference type="InterPro" id="IPR013656">
    <property type="entry name" value="PAS_4"/>
</dbReference>
<dbReference type="InterPro" id="IPR035965">
    <property type="entry name" value="PAS-like_dom_sf"/>
</dbReference>
<keyword evidence="2" id="KW-1003">Cell membrane</keyword>
<feature type="transmembrane region" description="Helical" evidence="6">
    <location>
        <begin position="152"/>
        <end position="178"/>
    </location>
</feature>
<comment type="caution">
    <text evidence="10">The sequence shown here is derived from an EMBL/GenBank/DDBJ whole genome shotgun (WGS) entry which is preliminary data.</text>
</comment>
<dbReference type="SUPFAM" id="SSF55785">
    <property type="entry name" value="PYP-like sensor domain (PAS domain)"/>
    <property type="match status" value="1"/>
</dbReference>
<sequence>MTRRRYRQARVAVATGAAYFVVALATIALTRFGGGVACLWFAGAVQIAGLVVRPRREWPGILLACAAASAVATAWVGVGPVGAVPLALINMLEGVIAAHLLHRFDVGRDPLDSLGRLTRLVFAVGVAAPLATAPLGAAVVSRITGTSFFDNLVLWMSAHALGNISAVPILGFVASGAVGRWVRNASPERLAEAAGLVALTVGVTAGVFAQNGAPLLFAPVLPAMVTTFRVGRMGAAASVLIIAGVGGLCTVVGSGPVHLLDGDQVQKSQFFLLYLAATVLTILPVAADLRRRRTLFNELRESEARYRLLADNSTDIVLNLDVDGTIRYASPSIAQLGGFTPESVLGRNAVELVLPEHRAEVTRAHLAALEDPDSTVAVEYRAATASGEVRWFETHTRGFRNGLGEVTGVVSAIRDISQRKAVEGELSRAAATDPLTGLANRRVFDAALDRVLGAGGRACVAVVDLDHFKQVNDRFGHEAGDRVLARFAELARGSLRDGDLVARLGGEEFGVLLPSADVERAQAVCERLRLLVAATGFPAGRAVLRVTASIGLAEVAPGATRADVMRAADEALYRAKAEGRDRLRLAA</sequence>
<dbReference type="SUPFAM" id="SSF55073">
    <property type="entry name" value="Nucleotide cyclase"/>
    <property type="match status" value="1"/>
</dbReference>
<dbReference type="Gene3D" id="3.30.70.270">
    <property type="match status" value="1"/>
</dbReference>
<dbReference type="GO" id="GO:0003824">
    <property type="term" value="F:catalytic activity"/>
    <property type="evidence" value="ECO:0007669"/>
    <property type="project" value="UniProtKB-ARBA"/>
</dbReference>
<dbReference type="InterPro" id="IPR000014">
    <property type="entry name" value="PAS"/>
</dbReference>